<name>D8PUP5_SCHCM</name>
<reference evidence="2 3" key="1">
    <citation type="journal article" date="2010" name="Nat. Biotechnol.">
        <title>Genome sequence of the model mushroom Schizophyllum commune.</title>
        <authorList>
            <person name="Ohm R.A."/>
            <person name="de Jong J.F."/>
            <person name="Lugones L.G."/>
            <person name="Aerts A."/>
            <person name="Kothe E."/>
            <person name="Stajich J.E."/>
            <person name="de Vries R.P."/>
            <person name="Record E."/>
            <person name="Levasseur A."/>
            <person name="Baker S.E."/>
            <person name="Bartholomew K.A."/>
            <person name="Coutinho P.M."/>
            <person name="Erdmann S."/>
            <person name="Fowler T.J."/>
            <person name="Gathman A.C."/>
            <person name="Lombard V."/>
            <person name="Henrissat B."/>
            <person name="Knabe N."/>
            <person name="Kuees U."/>
            <person name="Lilly W.W."/>
            <person name="Lindquist E."/>
            <person name="Lucas S."/>
            <person name="Magnuson J.K."/>
            <person name="Piumi F."/>
            <person name="Raudaskoski M."/>
            <person name="Salamov A."/>
            <person name="Schmutz J."/>
            <person name="Schwarze F.W.M.R."/>
            <person name="vanKuyk P.A."/>
            <person name="Horton J.S."/>
            <person name="Grigoriev I.V."/>
            <person name="Woesten H.A.B."/>
        </authorList>
    </citation>
    <scope>NUCLEOTIDE SEQUENCE [LARGE SCALE GENOMIC DNA]</scope>
    <source>
        <strain evidence="3">H4-8 / FGSC 9210</strain>
    </source>
</reference>
<keyword evidence="1" id="KW-0732">Signal</keyword>
<dbReference type="AlphaFoldDB" id="D8PUP5"/>
<evidence type="ECO:0008006" key="4">
    <source>
        <dbReference type="Google" id="ProtNLM"/>
    </source>
</evidence>
<feature type="chain" id="PRO_5003120300" description="Arylsulfotransferase" evidence="1">
    <location>
        <begin position="23"/>
        <end position="526"/>
    </location>
</feature>
<dbReference type="eggNOG" id="ENOG502QPU9">
    <property type="taxonomic scope" value="Eukaryota"/>
</dbReference>
<dbReference type="InParanoid" id="D8PUP5"/>
<dbReference type="InterPro" id="IPR053143">
    <property type="entry name" value="Arylsulfate_ST"/>
</dbReference>
<dbReference type="PANTHER" id="PTHR35340:SF5">
    <property type="entry name" value="ASST-DOMAIN-CONTAINING PROTEIN"/>
    <property type="match status" value="1"/>
</dbReference>
<dbReference type="GeneID" id="9586941"/>
<dbReference type="PANTHER" id="PTHR35340">
    <property type="entry name" value="PQQ ENZYME REPEAT PROTEIN-RELATED"/>
    <property type="match status" value="1"/>
</dbReference>
<organism evidence="3">
    <name type="scientific">Schizophyllum commune (strain H4-8 / FGSC 9210)</name>
    <name type="common">Split gill fungus</name>
    <dbReference type="NCBI Taxonomy" id="578458"/>
    <lineage>
        <taxon>Eukaryota</taxon>
        <taxon>Fungi</taxon>
        <taxon>Dikarya</taxon>
        <taxon>Basidiomycota</taxon>
        <taxon>Agaricomycotina</taxon>
        <taxon>Agaricomycetes</taxon>
        <taxon>Agaricomycetidae</taxon>
        <taxon>Agaricales</taxon>
        <taxon>Schizophyllaceae</taxon>
        <taxon>Schizophyllum</taxon>
    </lineage>
</organism>
<dbReference type="RefSeq" id="XP_003035517.1">
    <property type="nucleotide sequence ID" value="XM_003035471.1"/>
</dbReference>
<dbReference type="VEuPathDB" id="FungiDB:SCHCODRAFT_02482548"/>
<dbReference type="Pfam" id="PF14269">
    <property type="entry name" value="Arylsulfotran_2"/>
    <property type="match status" value="1"/>
</dbReference>
<dbReference type="InterPro" id="IPR039535">
    <property type="entry name" value="ASST-like"/>
</dbReference>
<gene>
    <name evidence="2" type="ORF">SCHCODRAFT_233033</name>
</gene>
<dbReference type="OrthoDB" id="5427350at2759"/>
<dbReference type="Proteomes" id="UP000007431">
    <property type="component" value="Unassembled WGS sequence"/>
</dbReference>
<evidence type="ECO:0000313" key="3">
    <source>
        <dbReference type="Proteomes" id="UP000007431"/>
    </source>
</evidence>
<keyword evidence="3" id="KW-1185">Reference proteome</keyword>
<feature type="signal peptide" evidence="1">
    <location>
        <begin position="1"/>
        <end position="22"/>
    </location>
</feature>
<accession>D8PUP5</accession>
<evidence type="ECO:0000313" key="2">
    <source>
        <dbReference type="EMBL" id="EFJ00615.1"/>
    </source>
</evidence>
<dbReference type="HOGENOM" id="CLU_018249_0_0_1"/>
<dbReference type="KEGG" id="scm:SCHCO_02482548"/>
<sequence length="526" mass="57612">MFGSYTLLAAASTTFFATLSSASKAYNKSAAYASGLQGDSPVQKYVAATDFTPVQLNYQIPLDDATAAKLSPGLLFFAPWGDSVTQTGPLIIKQDGTVVWSGKDYSTSSSFMVESYQGEDHIILWTGEHEVGYGHGEWHVLNNAYEEVATYTAVGLQNDTKCDFHDSHIYNGETATMTAYVTEQHDLTPYGGPKDGYILNAVVQEINIATKEVVFEWHGLDHVDPSESYTKPTLTGYNSSAPWDYFHLNAIDKDSNGDYLISCRHCHSLLKVDKSSGDIVWRLNGKNSNFTMGKDASFSWQHDGRWRSDNTISLFDNAGTTIRQDRIASRGLLLSVDTDAMTVDLIQEFDPVNKVISRSQGNNQLQPNGNFLVGYGAEPAFEEYDSEGNPLWAMQFAVINSDVAACKWSSLSMTIPSLLILITLSVRTYRFDWHATPSTPPSLAIVGESDSNRTAYAWWNGATDVATWALFGSVEEDGTSSSLVNVTRDDFETAIAFDGWADYGKYTVVALDGEGKVLGTSDAVSA</sequence>
<dbReference type="OMA" id="HARWRNG"/>
<dbReference type="EMBL" id="GL377303">
    <property type="protein sequence ID" value="EFJ00615.1"/>
    <property type="molecule type" value="Genomic_DNA"/>
</dbReference>
<protein>
    <recommendedName>
        <fullName evidence="4">Arylsulfotransferase</fullName>
    </recommendedName>
</protein>
<evidence type="ECO:0000256" key="1">
    <source>
        <dbReference type="SAM" id="SignalP"/>
    </source>
</evidence>
<proteinExistence type="predicted"/>